<evidence type="ECO:0000256" key="1">
    <source>
        <dbReference type="ARBA" id="ARBA00022729"/>
    </source>
</evidence>
<dbReference type="CDD" id="cd06342">
    <property type="entry name" value="PBP1_ABC_LIVBP-like"/>
    <property type="match status" value="1"/>
</dbReference>
<dbReference type="AlphaFoldDB" id="A0A6J6PEA9"/>
<dbReference type="EMBL" id="CAEZXP010000002">
    <property type="protein sequence ID" value="CAB4695043.1"/>
    <property type="molecule type" value="Genomic_DNA"/>
</dbReference>
<accession>A0A6J6PEA9</accession>
<feature type="domain" description="Leucine-binding protein" evidence="2">
    <location>
        <begin position="59"/>
        <end position="415"/>
    </location>
</feature>
<dbReference type="PANTHER" id="PTHR47151:SF2">
    <property type="entry name" value="AMINO ACID BINDING PROTEIN"/>
    <property type="match status" value="1"/>
</dbReference>
<reference evidence="3" key="1">
    <citation type="submission" date="2020-05" db="EMBL/GenBank/DDBJ databases">
        <authorList>
            <person name="Chiriac C."/>
            <person name="Salcher M."/>
            <person name="Ghai R."/>
            <person name="Kavagutti S V."/>
        </authorList>
    </citation>
    <scope>NUCLEOTIDE SEQUENCE</scope>
</reference>
<evidence type="ECO:0000313" key="3">
    <source>
        <dbReference type="EMBL" id="CAB4695043.1"/>
    </source>
</evidence>
<dbReference type="SUPFAM" id="SSF53822">
    <property type="entry name" value="Periplasmic binding protein-like I"/>
    <property type="match status" value="1"/>
</dbReference>
<proteinExistence type="predicted"/>
<dbReference type="Gene3D" id="3.40.50.2300">
    <property type="match status" value="2"/>
</dbReference>
<gene>
    <name evidence="3" type="ORF">UFOPK2399_00965</name>
</gene>
<dbReference type="PANTHER" id="PTHR47151">
    <property type="entry name" value="LEU/ILE/VAL-BINDING ABC TRANSPORTER SUBUNIT"/>
    <property type="match status" value="1"/>
</dbReference>
<dbReference type="InterPro" id="IPR028082">
    <property type="entry name" value="Peripla_BP_I"/>
</dbReference>
<evidence type="ECO:0000259" key="2">
    <source>
        <dbReference type="Pfam" id="PF13458"/>
    </source>
</evidence>
<sequence>MKNRILAGSVAGTAVVAALLAVMVSVAGARTSGATPLPASSCSAIQNPNGDLLIASDLPLQGAGRTQTIQMTKAIAFVFAQHNWKAGNYTLAYQSCDDSTAQAGKWDSGKVSANANAYAQDASVVGVIGTFNSGAAEIEIPILNRAANGPIAMVSPANTYVGLTHAGPGTASGEPGKYYPTGKRNYARVVAADDFQGAADATLAKQEGIKKVYVLNDKEAYGQGVATNFANAAKKLGITVAANTAWDGKASSYEALASKIKASGAQGVFLGGLICENGGKLIKDIAAGAPGIKIFAPDGFTPVSAVVQEAGTSAEGLFVSVAGLPNDKLPAGGQAFVKAFAKTIGGKQADPYTVYAAQAAEVIVSAVAASDGTRAGVAAQLFKTQIKNGILGTFGFNKNGDVTANPVTIYKVVSGASKTLKVIVPDNTLVAAA</sequence>
<protein>
    <submittedName>
        <fullName evidence="3">Unannotated protein</fullName>
    </submittedName>
</protein>
<dbReference type="Pfam" id="PF13458">
    <property type="entry name" value="Peripla_BP_6"/>
    <property type="match status" value="1"/>
</dbReference>
<organism evidence="3">
    <name type="scientific">freshwater metagenome</name>
    <dbReference type="NCBI Taxonomy" id="449393"/>
    <lineage>
        <taxon>unclassified sequences</taxon>
        <taxon>metagenomes</taxon>
        <taxon>ecological metagenomes</taxon>
    </lineage>
</organism>
<dbReference type="InterPro" id="IPR028081">
    <property type="entry name" value="Leu-bd"/>
</dbReference>
<keyword evidence="1" id="KW-0732">Signal</keyword>
<name>A0A6J6PEA9_9ZZZZ</name>